<keyword evidence="3" id="KW-0479">Metal-binding</keyword>
<dbReference type="InterPro" id="IPR004588">
    <property type="entry name" value="IspG_bac-typ"/>
</dbReference>
<protein>
    <submittedName>
        <fullName evidence="10">4-hydroxy-3-methylbut-2-en-1-yl diphosphate synthase</fullName>
    </submittedName>
</protein>
<feature type="domain" description="IspG TIM-barrel" evidence="8">
    <location>
        <begin position="34"/>
        <end position="305"/>
    </location>
</feature>
<dbReference type="HAMAP" id="MF_00159">
    <property type="entry name" value="IspG"/>
    <property type="match status" value="1"/>
</dbReference>
<dbReference type="InterPro" id="IPR058578">
    <property type="entry name" value="IspG_TIM"/>
</dbReference>
<dbReference type="FunFam" id="3.20.20.20:FF:000005">
    <property type="entry name" value="4-hydroxy-3-methylbut-2-en-1-yl diphosphate synthase (flavodoxin)"/>
    <property type="match status" value="1"/>
</dbReference>
<dbReference type="GO" id="GO:0016114">
    <property type="term" value="P:terpenoid biosynthetic process"/>
    <property type="evidence" value="ECO:0007669"/>
    <property type="project" value="InterPro"/>
</dbReference>
<evidence type="ECO:0000256" key="4">
    <source>
        <dbReference type="ARBA" id="ARBA00023002"/>
    </source>
</evidence>
<evidence type="ECO:0000259" key="8">
    <source>
        <dbReference type="Pfam" id="PF04551"/>
    </source>
</evidence>
<keyword evidence="4" id="KW-0560">Oxidoreductase</keyword>
<dbReference type="Gene3D" id="3.30.413.10">
    <property type="entry name" value="Sulfite Reductase Hemoprotein, domain 1"/>
    <property type="match status" value="1"/>
</dbReference>
<dbReference type="GO" id="GO:0051539">
    <property type="term" value="F:4 iron, 4 sulfur cluster binding"/>
    <property type="evidence" value="ECO:0007669"/>
    <property type="project" value="UniProtKB-KW"/>
</dbReference>
<dbReference type="NCBIfam" id="TIGR00612">
    <property type="entry name" value="ispG_gcpE"/>
    <property type="match status" value="1"/>
</dbReference>
<dbReference type="InterPro" id="IPR016425">
    <property type="entry name" value="IspG_bac"/>
</dbReference>
<keyword evidence="10" id="KW-0934">Plastid</keyword>
<dbReference type="Gene3D" id="3.20.20.20">
    <property type="entry name" value="Dihydropteroate synthase-like"/>
    <property type="match status" value="1"/>
</dbReference>
<dbReference type="InterPro" id="IPR045854">
    <property type="entry name" value="NO2/SO3_Rdtase_4Fe4S_sf"/>
</dbReference>
<reference evidence="10" key="1">
    <citation type="submission" date="2017-10" db="EMBL/GenBank/DDBJ databases">
        <title>Paulinella longichromatophora chromatophore genome.</title>
        <authorList>
            <person name="Lhee D."/>
            <person name="Yoon H.S."/>
        </authorList>
    </citation>
    <scope>NUCLEOTIDE SEQUENCE</scope>
</reference>
<dbReference type="InterPro" id="IPR011005">
    <property type="entry name" value="Dihydropteroate_synth-like_sf"/>
</dbReference>
<geneLocation type="plastid" evidence="10"/>
<evidence type="ECO:0000256" key="6">
    <source>
        <dbReference type="ARBA" id="ARBA00023014"/>
    </source>
</evidence>
<dbReference type="AlphaFoldDB" id="A0A2H4ZQ71"/>
<dbReference type="PANTHER" id="PTHR30454:SF0">
    <property type="entry name" value="4-HYDROXY-3-METHYLBUT-2-EN-1-YL DIPHOSPHATE SYNTHASE (FERREDOXIN), CHLOROPLASTIC"/>
    <property type="match status" value="1"/>
</dbReference>
<feature type="domain" description="IspG C-terminal" evidence="9">
    <location>
        <begin position="319"/>
        <end position="406"/>
    </location>
</feature>
<organism evidence="10">
    <name type="scientific">Paulinella longichromatophora</name>
    <dbReference type="NCBI Taxonomy" id="1708747"/>
    <lineage>
        <taxon>Eukaryota</taxon>
        <taxon>Sar</taxon>
        <taxon>Rhizaria</taxon>
        <taxon>Cercozoa</taxon>
        <taxon>Imbricatea</taxon>
        <taxon>Silicofilosea</taxon>
        <taxon>Euglyphida</taxon>
        <taxon>Paulinellidae</taxon>
        <taxon>Paulinella</taxon>
    </lineage>
</organism>
<gene>
    <name evidence="10" type="primary">gcpE</name>
    <name evidence="10" type="ORF">PLO_697</name>
</gene>
<accession>A0A2H4ZQ71</accession>
<proteinExistence type="inferred from homology"/>
<sequence length="415" mass="46000">MTEIIARPQDILQVVQERLPADFRFDTQIHRRPTRTVMVGNVPIGSEHPIAVQSMINEDTLDVEKAVLGICRLVDAGCEIVRVTTPSIAHAKAVGEIRKQLIHKRYNVPLVADVHHNGIKIAMEALNYVDKVRINPGLFIFDKPGLNPNGFTTEEYTYIGKRIRTTFEPLVQKLKEQNKALRIGVNHGSLAERMLFVHGDTPQGMVESAMEFIRICHSLDFHNIIVSMKASRTPIMLAAYRLMAYSMDKEGYQYPLHLGVTEAGDGDYGRIKSTAGIAPLLSDGIGDTIRVSLTEAPEKEIPVCYSILQSLGLRKTMVEYVACPSCGRTLFNLEEVLHKVRIATAHLTGLDIAVMGCIVNGPGEMADADYGYVGKTPGIISLYRGREEIRKVPESEGVTALIDLIKEDGRWVDPS</sequence>
<dbReference type="Pfam" id="PF26540">
    <property type="entry name" value="GcpE_C"/>
    <property type="match status" value="1"/>
</dbReference>
<dbReference type="Pfam" id="PF04551">
    <property type="entry name" value="GcpE"/>
    <property type="match status" value="1"/>
</dbReference>
<dbReference type="PANTHER" id="PTHR30454">
    <property type="entry name" value="4-HYDROXY-3-METHYLBUT-2-EN-1-YL DIPHOSPHATE SYNTHASE"/>
    <property type="match status" value="1"/>
</dbReference>
<comment type="cofactor">
    <cofactor evidence="1">
        <name>[4Fe-4S] cluster</name>
        <dbReference type="ChEBI" id="CHEBI:49883"/>
    </cofactor>
</comment>
<keyword evidence="6" id="KW-0411">Iron-sulfur</keyword>
<evidence type="ECO:0000256" key="2">
    <source>
        <dbReference type="ARBA" id="ARBA00022485"/>
    </source>
</evidence>
<evidence type="ECO:0000256" key="5">
    <source>
        <dbReference type="ARBA" id="ARBA00023004"/>
    </source>
</evidence>
<dbReference type="GO" id="GO:0005506">
    <property type="term" value="F:iron ion binding"/>
    <property type="evidence" value="ECO:0007669"/>
    <property type="project" value="InterPro"/>
</dbReference>
<dbReference type="GO" id="GO:0046429">
    <property type="term" value="F:4-hydroxy-3-methylbut-2-en-1-yl diphosphate synthase activity (ferredoxin)"/>
    <property type="evidence" value="ECO:0007669"/>
    <property type="project" value="InterPro"/>
</dbReference>
<dbReference type="EMBL" id="MG264610">
    <property type="protein sequence ID" value="AUG32674.1"/>
    <property type="molecule type" value="Genomic_DNA"/>
</dbReference>
<dbReference type="PIRSF" id="PIRSF004640">
    <property type="entry name" value="IspG"/>
    <property type="match status" value="1"/>
</dbReference>
<dbReference type="GO" id="GO:0019288">
    <property type="term" value="P:isopentenyl diphosphate biosynthetic process, methylerythritol 4-phosphate pathway"/>
    <property type="evidence" value="ECO:0007669"/>
    <property type="project" value="TreeGrafter"/>
</dbReference>
<keyword evidence="7" id="KW-0414">Isoprene biosynthesis</keyword>
<dbReference type="NCBIfam" id="NF001540">
    <property type="entry name" value="PRK00366.1"/>
    <property type="match status" value="1"/>
</dbReference>
<keyword evidence="5" id="KW-0408">Iron</keyword>
<name>A0A2H4ZQ71_9EUKA</name>
<evidence type="ECO:0000313" key="10">
    <source>
        <dbReference type="EMBL" id="AUG32674.1"/>
    </source>
</evidence>
<evidence type="ECO:0000256" key="7">
    <source>
        <dbReference type="ARBA" id="ARBA00023229"/>
    </source>
</evidence>
<evidence type="ECO:0000256" key="3">
    <source>
        <dbReference type="ARBA" id="ARBA00022723"/>
    </source>
</evidence>
<dbReference type="InterPro" id="IPR058579">
    <property type="entry name" value="IspG_C"/>
</dbReference>
<dbReference type="SUPFAM" id="SSF56014">
    <property type="entry name" value="Nitrite and sulphite reductase 4Fe-4S domain-like"/>
    <property type="match status" value="1"/>
</dbReference>
<evidence type="ECO:0000256" key="1">
    <source>
        <dbReference type="ARBA" id="ARBA00001966"/>
    </source>
</evidence>
<keyword evidence="2" id="KW-0004">4Fe-4S</keyword>
<evidence type="ECO:0000259" key="9">
    <source>
        <dbReference type="Pfam" id="PF26540"/>
    </source>
</evidence>